<dbReference type="PANTHER" id="PTHR13887">
    <property type="entry name" value="GLUTATHIONE S-TRANSFERASE KAPPA"/>
    <property type="match status" value="1"/>
</dbReference>
<feature type="domain" description="DSBA-like thioredoxin" evidence="1">
    <location>
        <begin position="7"/>
        <end position="164"/>
    </location>
</feature>
<dbReference type="EMBL" id="JBBMFM010000188">
    <property type="protein sequence ID" value="MEQ2428515.1"/>
    <property type="molecule type" value="Genomic_DNA"/>
</dbReference>
<accession>A0ABV1DDQ4</accession>
<dbReference type="Pfam" id="PF01323">
    <property type="entry name" value="DSBA"/>
    <property type="match status" value="1"/>
</dbReference>
<dbReference type="CDD" id="cd02972">
    <property type="entry name" value="DsbA_family"/>
    <property type="match status" value="1"/>
</dbReference>
<evidence type="ECO:0000313" key="3">
    <source>
        <dbReference type="Proteomes" id="UP001454086"/>
    </source>
</evidence>
<evidence type="ECO:0000313" key="2">
    <source>
        <dbReference type="EMBL" id="MEQ2428515.1"/>
    </source>
</evidence>
<name>A0ABV1DDQ4_9FIRM</name>
<dbReference type="Gene3D" id="3.40.30.10">
    <property type="entry name" value="Glutaredoxin"/>
    <property type="match status" value="1"/>
</dbReference>
<comment type="caution">
    <text evidence="2">The sequence shown here is derived from an EMBL/GenBank/DDBJ whole genome shotgun (WGS) entry which is preliminary data.</text>
</comment>
<dbReference type="SUPFAM" id="SSF52833">
    <property type="entry name" value="Thioredoxin-like"/>
    <property type="match status" value="1"/>
</dbReference>
<dbReference type="PANTHER" id="PTHR13887:SF33">
    <property type="entry name" value="ISOMERASE"/>
    <property type="match status" value="1"/>
</dbReference>
<organism evidence="2 3">
    <name type="scientific">Enterocloster hominis</name>
    <name type="common">ex Hitch et al. 2024</name>
    <dbReference type="NCBI Taxonomy" id="1917870"/>
    <lineage>
        <taxon>Bacteria</taxon>
        <taxon>Bacillati</taxon>
        <taxon>Bacillota</taxon>
        <taxon>Clostridia</taxon>
        <taxon>Lachnospirales</taxon>
        <taxon>Lachnospiraceae</taxon>
        <taxon>Enterocloster</taxon>
    </lineage>
</organism>
<evidence type="ECO:0000259" key="1">
    <source>
        <dbReference type="Pfam" id="PF01323"/>
    </source>
</evidence>
<protein>
    <submittedName>
        <fullName evidence="2">DsbA family protein</fullName>
    </submittedName>
</protein>
<proteinExistence type="predicted"/>
<dbReference type="RefSeq" id="WP_349118752.1">
    <property type="nucleotide sequence ID" value="NZ_JBBMFM010000188.1"/>
</dbReference>
<sequence>MMEMVKLELFFDYACPYCYRGHKNLLNLLGRYPQIELVWRPCESHPRPEPSPVHSDKAIQGMYYIQEHQGDLWRYHALAYEAVFDRGMDISSMDILSQMASRCRVDPVDFQKMVGAGHYRKQLAEGNRYAWETNRLDAVPSYRSGKHFIGSKDGLLVPAKRLEAFLDGLVG</sequence>
<gene>
    <name evidence="2" type="ORF">WMQ36_26500</name>
</gene>
<keyword evidence="3" id="KW-1185">Reference proteome</keyword>
<dbReference type="InterPro" id="IPR001853">
    <property type="entry name" value="DSBA-like_thioredoxin_dom"/>
</dbReference>
<dbReference type="Proteomes" id="UP001454086">
    <property type="component" value="Unassembled WGS sequence"/>
</dbReference>
<reference evidence="2 3" key="1">
    <citation type="submission" date="2024-03" db="EMBL/GenBank/DDBJ databases">
        <title>Human intestinal bacterial collection.</title>
        <authorList>
            <person name="Pauvert C."/>
            <person name="Hitch T.C.A."/>
            <person name="Clavel T."/>
        </authorList>
    </citation>
    <scope>NUCLEOTIDE SEQUENCE [LARGE SCALE GENOMIC DNA]</scope>
    <source>
        <strain evidence="2 3">CLA-SR-H021</strain>
    </source>
</reference>
<dbReference type="InterPro" id="IPR036249">
    <property type="entry name" value="Thioredoxin-like_sf"/>
</dbReference>